<evidence type="ECO:0000313" key="3">
    <source>
        <dbReference type="Proteomes" id="UP001205185"/>
    </source>
</evidence>
<evidence type="ECO:0000259" key="1">
    <source>
        <dbReference type="Pfam" id="PF13443"/>
    </source>
</evidence>
<reference evidence="2 3" key="1">
    <citation type="submission" date="2022-06" db="EMBL/GenBank/DDBJ databases">
        <title>Genomic Encyclopedia of Archaeal and Bacterial Type Strains, Phase II (KMG-II): from individual species to whole genera.</title>
        <authorList>
            <person name="Goeker M."/>
        </authorList>
    </citation>
    <scope>NUCLEOTIDE SEQUENCE [LARGE SCALE GENOMIC DNA]</scope>
    <source>
        <strain evidence="2 3">DSM 44255</strain>
    </source>
</reference>
<dbReference type="InterPro" id="IPR010982">
    <property type="entry name" value="Lambda_DNA-bd_dom_sf"/>
</dbReference>
<name>A0ABT1I4S0_9PSEU</name>
<keyword evidence="3" id="KW-1185">Reference proteome</keyword>
<dbReference type="Gene3D" id="1.10.260.40">
    <property type="entry name" value="lambda repressor-like DNA-binding domains"/>
    <property type="match status" value="1"/>
</dbReference>
<dbReference type="SUPFAM" id="SSF47413">
    <property type="entry name" value="lambda repressor-like DNA-binding domains"/>
    <property type="match status" value="1"/>
</dbReference>
<dbReference type="Proteomes" id="UP001205185">
    <property type="component" value="Unassembled WGS sequence"/>
</dbReference>
<accession>A0ABT1I4S0</accession>
<proteinExistence type="predicted"/>
<dbReference type="GO" id="GO:0003677">
    <property type="term" value="F:DNA binding"/>
    <property type="evidence" value="ECO:0007669"/>
    <property type="project" value="UniProtKB-KW"/>
</dbReference>
<feature type="domain" description="HTH cro/C1-type" evidence="1">
    <location>
        <begin position="15"/>
        <end position="69"/>
    </location>
</feature>
<dbReference type="Pfam" id="PF13443">
    <property type="entry name" value="HTH_26"/>
    <property type="match status" value="1"/>
</dbReference>
<dbReference type="EMBL" id="JAMTCO010000001">
    <property type="protein sequence ID" value="MCP2267611.1"/>
    <property type="molecule type" value="Genomic_DNA"/>
</dbReference>
<dbReference type="RefSeq" id="WP_253884542.1">
    <property type="nucleotide sequence ID" value="NZ_BAAAVB010000002.1"/>
</dbReference>
<organism evidence="2 3">
    <name type="scientific">Actinokineospora diospyrosa</name>
    <dbReference type="NCBI Taxonomy" id="103728"/>
    <lineage>
        <taxon>Bacteria</taxon>
        <taxon>Bacillati</taxon>
        <taxon>Actinomycetota</taxon>
        <taxon>Actinomycetes</taxon>
        <taxon>Pseudonocardiales</taxon>
        <taxon>Pseudonocardiaceae</taxon>
        <taxon>Actinokineospora</taxon>
    </lineage>
</organism>
<evidence type="ECO:0000313" key="2">
    <source>
        <dbReference type="EMBL" id="MCP2267611.1"/>
    </source>
</evidence>
<gene>
    <name evidence="2" type="ORF">LV75_000093</name>
</gene>
<keyword evidence="2" id="KW-0238">DNA-binding</keyword>
<sequence>MAGVVGDWDAVSREIKRRMDEREMNQAALIEKSGISKAVVAELQNNTKRRTRSDHVLRALSEALGLHPEHLRHIAQDREPQPLGEPAIRSDADIAGRLDALDYRVAEIKQMLGVLTDAILGGTTFTTVDVRGTDDRQD</sequence>
<protein>
    <submittedName>
        <fullName evidence="2">Cro/C1-type HTH DNA-binding domain-containing protein</fullName>
    </submittedName>
</protein>
<dbReference type="InterPro" id="IPR001387">
    <property type="entry name" value="Cro/C1-type_HTH"/>
</dbReference>
<dbReference type="CDD" id="cd00093">
    <property type="entry name" value="HTH_XRE"/>
    <property type="match status" value="1"/>
</dbReference>
<comment type="caution">
    <text evidence="2">The sequence shown here is derived from an EMBL/GenBank/DDBJ whole genome shotgun (WGS) entry which is preliminary data.</text>
</comment>